<keyword evidence="2 4" id="KW-0808">Transferase</keyword>
<dbReference type="Pfam" id="PF04204">
    <property type="entry name" value="HTS"/>
    <property type="match status" value="1"/>
</dbReference>
<dbReference type="EC" id="2.3.1.31" evidence="4"/>
<organism evidence="4">
    <name type="scientific">bioreactor metagenome</name>
    <dbReference type="NCBI Taxonomy" id="1076179"/>
    <lineage>
        <taxon>unclassified sequences</taxon>
        <taxon>metagenomes</taxon>
        <taxon>ecological metagenomes</taxon>
    </lineage>
</organism>
<name>A0A645GLV7_9ZZZZ</name>
<dbReference type="InterPro" id="IPR029062">
    <property type="entry name" value="Class_I_gatase-like"/>
</dbReference>
<gene>
    <name evidence="4" type="primary">metAA_22</name>
    <name evidence="4" type="ORF">SDC9_174278</name>
</gene>
<dbReference type="PANTHER" id="PTHR20919">
    <property type="entry name" value="HOMOSERINE O-SUCCINYLTRANSFERASE"/>
    <property type="match status" value="1"/>
</dbReference>
<keyword evidence="1" id="KW-0028">Amino-acid biosynthesis</keyword>
<evidence type="ECO:0000256" key="1">
    <source>
        <dbReference type="ARBA" id="ARBA00022605"/>
    </source>
</evidence>
<proteinExistence type="predicted"/>
<evidence type="ECO:0000313" key="4">
    <source>
        <dbReference type="EMBL" id="MPN26852.1"/>
    </source>
</evidence>
<dbReference type="AlphaFoldDB" id="A0A645GLV7"/>
<sequence length="129" mass="14589">MRGFDDAFYAPHSRHTTVEIEDILKVPELELLAVSDVAGAYLIASRDGRHVFATGHSEYDADTLSHEYLRDIGKGMSIALPANYYPNNDPTLPPRVTWRAHGNILFGNWLNYCVYQETPYDLMSIGKRS</sequence>
<protein>
    <submittedName>
        <fullName evidence="4">Homoserine O-acetyltransferase</fullName>
        <ecNumber evidence="4">2.3.1.31</ecNumber>
    </submittedName>
</protein>
<dbReference type="EMBL" id="VSSQ01076524">
    <property type="protein sequence ID" value="MPN26852.1"/>
    <property type="molecule type" value="Genomic_DNA"/>
</dbReference>
<dbReference type="InterPro" id="IPR033752">
    <property type="entry name" value="MetA_family"/>
</dbReference>
<dbReference type="SUPFAM" id="SSF52317">
    <property type="entry name" value="Class I glutamine amidotransferase-like"/>
    <property type="match status" value="1"/>
</dbReference>
<dbReference type="GO" id="GO:0004414">
    <property type="term" value="F:homoserine O-acetyltransferase activity"/>
    <property type="evidence" value="ECO:0007669"/>
    <property type="project" value="UniProtKB-EC"/>
</dbReference>
<keyword evidence="3 4" id="KW-0012">Acyltransferase</keyword>
<evidence type="ECO:0000256" key="3">
    <source>
        <dbReference type="ARBA" id="ARBA00023315"/>
    </source>
</evidence>
<dbReference type="GO" id="GO:0008899">
    <property type="term" value="F:homoserine O-succinyltransferase activity"/>
    <property type="evidence" value="ECO:0007669"/>
    <property type="project" value="TreeGrafter"/>
</dbReference>
<dbReference type="PANTHER" id="PTHR20919:SF0">
    <property type="entry name" value="HOMOSERINE O-SUCCINYLTRANSFERASE"/>
    <property type="match status" value="1"/>
</dbReference>
<accession>A0A645GLV7</accession>
<comment type="caution">
    <text evidence="4">The sequence shown here is derived from an EMBL/GenBank/DDBJ whole genome shotgun (WGS) entry which is preliminary data.</text>
</comment>
<evidence type="ECO:0000256" key="2">
    <source>
        <dbReference type="ARBA" id="ARBA00022679"/>
    </source>
</evidence>
<reference evidence="4" key="1">
    <citation type="submission" date="2019-08" db="EMBL/GenBank/DDBJ databases">
        <authorList>
            <person name="Kucharzyk K."/>
            <person name="Murdoch R.W."/>
            <person name="Higgins S."/>
            <person name="Loffler F."/>
        </authorList>
    </citation>
    <scope>NUCLEOTIDE SEQUENCE</scope>
</reference>
<dbReference type="Gene3D" id="3.40.50.880">
    <property type="match status" value="1"/>
</dbReference>
<dbReference type="GO" id="GO:0008652">
    <property type="term" value="P:amino acid biosynthetic process"/>
    <property type="evidence" value="ECO:0007669"/>
    <property type="project" value="UniProtKB-KW"/>
</dbReference>